<dbReference type="GO" id="GO:0005759">
    <property type="term" value="C:mitochondrial matrix"/>
    <property type="evidence" value="ECO:0007669"/>
    <property type="project" value="TreeGrafter"/>
</dbReference>
<dbReference type="Gene3D" id="3.10.20.340">
    <property type="entry name" value="ArgJ beta chain, C-terminal domain"/>
    <property type="match status" value="1"/>
</dbReference>
<dbReference type="VEuPathDB" id="FungiDB:VP01_1566g3"/>
<comment type="similarity">
    <text evidence="1">Belongs to the ArgJ family.</text>
</comment>
<dbReference type="InterPro" id="IPR002813">
    <property type="entry name" value="Arg_biosynth_ArgJ"/>
</dbReference>
<dbReference type="SUPFAM" id="SSF56266">
    <property type="entry name" value="DmpA/ArgJ-like"/>
    <property type="match status" value="1"/>
</dbReference>
<dbReference type="Pfam" id="PF01960">
    <property type="entry name" value="ArgJ"/>
    <property type="match status" value="1"/>
</dbReference>
<keyword evidence="4" id="KW-0808">Transferase</keyword>
<dbReference type="GO" id="GO:0004358">
    <property type="term" value="F:L-glutamate N-acetyltransferase activity, acting on acetyl-L-ornithine as donor"/>
    <property type="evidence" value="ECO:0007669"/>
    <property type="project" value="InterPro"/>
</dbReference>
<dbReference type="GO" id="GO:0006526">
    <property type="term" value="P:L-arginine biosynthetic process"/>
    <property type="evidence" value="ECO:0007669"/>
    <property type="project" value="UniProtKB-KW"/>
</dbReference>
<organism evidence="10 11">
    <name type="scientific">Puccinia sorghi</name>
    <dbReference type="NCBI Taxonomy" id="27349"/>
    <lineage>
        <taxon>Eukaryota</taxon>
        <taxon>Fungi</taxon>
        <taxon>Dikarya</taxon>
        <taxon>Basidiomycota</taxon>
        <taxon>Pucciniomycotina</taxon>
        <taxon>Pucciniomycetes</taxon>
        <taxon>Pucciniales</taxon>
        <taxon>Pucciniaceae</taxon>
        <taxon>Puccinia</taxon>
    </lineage>
</organism>
<keyword evidence="7" id="KW-0511">Multifunctional enzyme</keyword>
<evidence type="ECO:0000256" key="1">
    <source>
        <dbReference type="ARBA" id="ARBA00006774"/>
    </source>
</evidence>
<evidence type="ECO:0000313" key="11">
    <source>
        <dbReference type="Proteomes" id="UP000037035"/>
    </source>
</evidence>
<reference evidence="10 11" key="1">
    <citation type="submission" date="2015-08" db="EMBL/GenBank/DDBJ databases">
        <title>Next Generation Sequencing and Analysis of the Genome of Puccinia sorghi L Schw, the Causal Agent of Maize Common Rust.</title>
        <authorList>
            <person name="Rochi L."/>
            <person name="Burguener G."/>
            <person name="Darino M."/>
            <person name="Turjanski A."/>
            <person name="Kreff E."/>
            <person name="Dieguez M.J."/>
            <person name="Sacco F."/>
        </authorList>
    </citation>
    <scope>NUCLEOTIDE SEQUENCE [LARGE SCALE GENOMIC DNA]</scope>
    <source>
        <strain evidence="10 11">RO10H11247</strain>
    </source>
</reference>
<evidence type="ECO:0000256" key="5">
    <source>
        <dbReference type="ARBA" id="ARBA00022813"/>
    </source>
</evidence>
<dbReference type="AlphaFoldDB" id="A0A0L6VHW2"/>
<dbReference type="PANTHER" id="PTHR23100">
    <property type="entry name" value="ARGININE BIOSYNTHESIS BIFUNCTIONAL PROTEIN ARGJ"/>
    <property type="match status" value="1"/>
</dbReference>
<dbReference type="OrthoDB" id="4199794at2759"/>
<evidence type="ECO:0000256" key="6">
    <source>
        <dbReference type="ARBA" id="ARBA00023128"/>
    </source>
</evidence>
<sequence length="153" mass="16236">MPSFTAFTSVPRALASGTRDGTSLYARPATHCIVSKMVATRPALFLVVHLFSHSVQPCSGLSPPTPPSNLGSPSMSTNSSSPMGPLELPRFASRMAKLIVRDGEGASQFVQFSVEGAHSEQDDTTFATSSLVKCAVYSEDANWGKILWAALNC</sequence>
<feature type="compositionally biased region" description="Low complexity" evidence="9">
    <location>
        <begin position="68"/>
        <end position="83"/>
    </location>
</feature>
<keyword evidence="11" id="KW-1185">Reference proteome</keyword>
<evidence type="ECO:0000256" key="8">
    <source>
        <dbReference type="ARBA" id="ARBA00023315"/>
    </source>
</evidence>
<dbReference type="Proteomes" id="UP000037035">
    <property type="component" value="Unassembled WGS sequence"/>
</dbReference>
<gene>
    <name evidence="10" type="ORF">VP01_1566g3</name>
</gene>
<accession>A0A0L6VHW2</accession>
<proteinExistence type="inferred from homology"/>
<keyword evidence="2" id="KW-0055">Arginine biosynthesis</keyword>
<dbReference type="PANTHER" id="PTHR23100:SF0">
    <property type="entry name" value="ARGININE BIOSYNTHESIS BIFUNCTIONAL PROTEIN ARGJ, MITOCHONDRIAL"/>
    <property type="match status" value="1"/>
</dbReference>
<dbReference type="InterPro" id="IPR016117">
    <property type="entry name" value="ArgJ-like_dom_sf"/>
</dbReference>
<dbReference type="InterPro" id="IPR042195">
    <property type="entry name" value="ArgJ_beta_C"/>
</dbReference>
<dbReference type="EMBL" id="LAVV01006296">
    <property type="protein sequence ID" value="KNZ60346.1"/>
    <property type="molecule type" value="Genomic_DNA"/>
</dbReference>
<feature type="region of interest" description="Disordered" evidence="9">
    <location>
        <begin position="61"/>
        <end position="83"/>
    </location>
</feature>
<keyword evidence="3" id="KW-0028">Amino-acid biosynthesis</keyword>
<name>A0A0L6VHW2_9BASI</name>
<evidence type="ECO:0000313" key="10">
    <source>
        <dbReference type="EMBL" id="KNZ60346.1"/>
    </source>
</evidence>
<dbReference type="GO" id="GO:0004042">
    <property type="term" value="F:L-glutamate N-acetyltransferase activity"/>
    <property type="evidence" value="ECO:0007669"/>
    <property type="project" value="TreeGrafter"/>
</dbReference>
<keyword evidence="8" id="KW-0012">Acyltransferase</keyword>
<comment type="caution">
    <text evidence="10">The sequence shown here is derived from an EMBL/GenBank/DDBJ whole genome shotgun (WGS) entry which is preliminary data.</text>
</comment>
<evidence type="ECO:0000256" key="2">
    <source>
        <dbReference type="ARBA" id="ARBA00022571"/>
    </source>
</evidence>
<evidence type="ECO:0000256" key="3">
    <source>
        <dbReference type="ARBA" id="ARBA00022605"/>
    </source>
</evidence>
<keyword evidence="6" id="KW-0496">Mitochondrion</keyword>
<evidence type="ECO:0000256" key="4">
    <source>
        <dbReference type="ARBA" id="ARBA00022679"/>
    </source>
</evidence>
<protein>
    <submittedName>
        <fullName evidence="10">Arginine biosynthesis bifunctional protein ArgJ, mitochondrial</fullName>
    </submittedName>
</protein>
<evidence type="ECO:0000256" key="9">
    <source>
        <dbReference type="SAM" id="MobiDB-lite"/>
    </source>
</evidence>
<keyword evidence="5" id="KW-0068">Autocatalytic cleavage</keyword>
<evidence type="ECO:0000256" key="7">
    <source>
        <dbReference type="ARBA" id="ARBA00023268"/>
    </source>
</evidence>
<dbReference type="STRING" id="27349.A0A0L6VHW2"/>
<dbReference type="GO" id="GO:0006592">
    <property type="term" value="P:ornithine biosynthetic process"/>
    <property type="evidence" value="ECO:0007669"/>
    <property type="project" value="TreeGrafter"/>
</dbReference>